<evidence type="ECO:0000259" key="1">
    <source>
        <dbReference type="Pfam" id="PF12674"/>
    </source>
</evidence>
<dbReference type="EMBL" id="FQUC01000015">
    <property type="protein sequence ID" value="SHG09993.1"/>
    <property type="molecule type" value="Genomic_DNA"/>
</dbReference>
<dbReference type="STRING" id="1346286.SAMN05444362_11559"/>
<name>A0A1M5H242_9BACT</name>
<organism evidence="2 3">
    <name type="scientific">Dysgonomonas macrotermitis</name>
    <dbReference type="NCBI Taxonomy" id="1346286"/>
    <lineage>
        <taxon>Bacteria</taxon>
        <taxon>Pseudomonadati</taxon>
        <taxon>Bacteroidota</taxon>
        <taxon>Bacteroidia</taxon>
        <taxon>Bacteroidales</taxon>
        <taxon>Dysgonomonadaceae</taxon>
        <taxon>Dysgonomonas</taxon>
    </lineage>
</organism>
<reference evidence="3" key="1">
    <citation type="submission" date="2016-11" db="EMBL/GenBank/DDBJ databases">
        <authorList>
            <person name="Varghese N."/>
            <person name="Submissions S."/>
        </authorList>
    </citation>
    <scope>NUCLEOTIDE SEQUENCE [LARGE SCALE GENOMIC DNA]</scope>
    <source>
        <strain evidence="3">DSM 27370</strain>
    </source>
</reference>
<keyword evidence="3" id="KW-1185">Reference proteome</keyword>
<dbReference type="RefSeq" id="WP_062183236.1">
    <property type="nucleotide sequence ID" value="NZ_BBXL01000020.1"/>
</dbReference>
<proteinExistence type="predicted"/>
<dbReference type="AlphaFoldDB" id="A0A1M5H242"/>
<protein>
    <submittedName>
        <fullName evidence="2">Putative zinc ribbon domain-containing protein</fullName>
    </submittedName>
</protein>
<evidence type="ECO:0000313" key="3">
    <source>
        <dbReference type="Proteomes" id="UP000184480"/>
    </source>
</evidence>
<dbReference type="Pfam" id="PF12674">
    <property type="entry name" value="Zn_ribbon_2"/>
    <property type="match status" value="1"/>
</dbReference>
<sequence length="89" mass="10580">MEQNFCQSCGMPLNEEHFSTNADGTQNTTFCNYCYKDGQFTSDVTMDQMIEQCVQYLDDFNKDSEQKFTKEEAIAQMKQYFPKLQRWQQ</sequence>
<gene>
    <name evidence="2" type="ORF">SAMN05444362_11559</name>
</gene>
<dbReference type="Proteomes" id="UP000184480">
    <property type="component" value="Unassembled WGS sequence"/>
</dbReference>
<dbReference type="InterPro" id="IPR025868">
    <property type="entry name" value="Zn_ribbon_dom_put"/>
</dbReference>
<feature type="domain" description="Putative zinc ribbon" evidence="1">
    <location>
        <begin position="5"/>
        <end position="88"/>
    </location>
</feature>
<evidence type="ECO:0000313" key="2">
    <source>
        <dbReference type="EMBL" id="SHG09993.1"/>
    </source>
</evidence>
<dbReference type="OrthoDB" id="9801008at2"/>
<accession>A0A1M5H242</accession>